<dbReference type="EMBL" id="LT630450">
    <property type="protein sequence ID" value="SFV72768.1"/>
    <property type="molecule type" value="Genomic_DNA"/>
</dbReference>
<dbReference type="KEGG" id="dpg:DESPIGER_0903"/>
<evidence type="ECO:0000313" key="1">
    <source>
        <dbReference type="EMBL" id="SFV72768.1"/>
    </source>
</evidence>
<evidence type="ECO:0000313" key="2">
    <source>
        <dbReference type="Proteomes" id="UP000186323"/>
    </source>
</evidence>
<accession>A0A1K1LDH9</accession>
<sequence length="62" mass="6815">MSGAGFLNTQPALHAVTGCLDFFSQILRCMSLEMPFLSVLVKSNMASSTRKPFFLPFTSKVL</sequence>
<gene>
    <name evidence="1" type="ORF">DESPIGER_0903</name>
</gene>
<proteinExistence type="predicted"/>
<organism evidence="1 2">
    <name type="scientific">Desulfovibrio piger</name>
    <dbReference type="NCBI Taxonomy" id="901"/>
    <lineage>
        <taxon>Bacteria</taxon>
        <taxon>Pseudomonadati</taxon>
        <taxon>Thermodesulfobacteriota</taxon>
        <taxon>Desulfovibrionia</taxon>
        <taxon>Desulfovibrionales</taxon>
        <taxon>Desulfovibrionaceae</taxon>
        <taxon>Desulfovibrio</taxon>
    </lineage>
</organism>
<reference evidence="2" key="1">
    <citation type="submission" date="2016-10" db="EMBL/GenBank/DDBJ databases">
        <authorList>
            <person name="Wegmann U."/>
        </authorList>
    </citation>
    <scope>NUCLEOTIDE SEQUENCE [LARGE SCALE GENOMIC DNA]</scope>
</reference>
<dbReference type="Proteomes" id="UP000186323">
    <property type="component" value="Chromosome I"/>
</dbReference>
<dbReference type="AlphaFoldDB" id="A0A1K1LDH9"/>
<name>A0A1K1LDH9_9BACT</name>
<keyword evidence="2" id="KW-1185">Reference proteome</keyword>
<protein>
    <submittedName>
        <fullName evidence="1">Uncharacterized protein</fullName>
    </submittedName>
</protein>